<gene>
    <name evidence="3" type="ORF">EWH70_09725</name>
</gene>
<dbReference type="OrthoDB" id="3691355at2"/>
<dbReference type="InterPro" id="IPR036894">
    <property type="entry name" value="YbaB-like_sf"/>
</dbReference>
<keyword evidence="4" id="KW-1185">Reference proteome</keyword>
<dbReference type="AlphaFoldDB" id="A0A4Q7J932"/>
<feature type="compositionally biased region" description="Acidic residues" evidence="2">
    <location>
        <begin position="168"/>
        <end position="189"/>
    </location>
</feature>
<name>A0A4Q7J932_9PSEU</name>
<evidence type="ECO:0000313" key="4">
    <source>
        <dbReference type="Proteomes" id="UP000292003"/>
    </source>
</evidence>
<dbReference type="GO" id="GO:0003677">
    <property type="term" value="F:DNA binding"/>
    <property type="evidence" value="ECO:0007669"/>
    <property type="project" value="UniProtKB-KW"/>
</dbReference>
<keyword evidence="3" id="KW-0238">DNA-binding</keyword>
<dbReference type="Pfam" id="PF02575">
    <property type="entry name" value="YbaB_DNA_bd"/>
    <property type="match status" value="1"/>
</dbReference>
<dbReference type="InterPro" id="IPR004401">
    <property type="entry name" value="YbaB/EbfC"/>
</dbReference>
<evidence type="ECO:0000313" key="3">
    <source>
        <dbReference type="EMBL" id="RZQ64250.1"/>
    </source>
</evidence>
<dbReference type="Proteomes" id="UP000292003">
    <property type="component" value="Unassembled WGS sequence"/>
</dbReference>
<keyword evidence="1" id="KW-0175">Coiled coil</keyword>
<evidence type="ECO:0000256" key="1">
    <source>
        <dbReference type="SAM" id="Coils"/>
    </source>
</evidence>
<dbReference type="Gene3D" id="3.30.1310.10">
    <property type="entry name" value="Nucleoid-associated protein YbaB-like domain"/>
    <property type="match status" value="1"/>
</dbReference>
<dbReference type="RefSeq" id="WP_130474963.1">
    <property type="nucleotide sequence ID" value="NZ_SFCC01000004.1"/>
</dbReference>
<proteinExistence type="predicted"/>
<feature type="compositionally biased region" description="Pro residues" evidence="2">
    <location>
        <begin position="143"/>
        <end position="161"/>
    </location>
</feature>
<sequence>MTAPEQLFADYEAKMQATLAKAEQMRTEIEAVQTTARSQDGQITVTVNHAGNVTDLVIGPTARTKPDLAQQIMRTMQQAQSQLADAMQAGVPSIAGTETMNELVHQMHESYPEPEPQGYVEGGHSAPSESDRFVAEQPDEHPPAPPRPTAPPRPAPPPRPNRAPAAEDHDDDYFNDGGFLDDDEPGGRR</sequence>
<feature type="region of interest" description="Disordered" evidence="2">
    <location>
        <begin position="108"/>
        <end position="189"/>
    </location>
</feature>
<dbReference type="EMBL" id="SFCC01000004">
    <property type="protein sequence ID" value="RZQ64250.1"/>
    <property type="molecule type" value="Genomic_DNA"/>
</dbReference>
<organism evidence="3 4">
    <name type="scientific">Amycolatopsis suaedae</name>
    <dbReference type="NCBI Taxonomy" id="2510978"/>
    <lineage>
        <taxon>Bacteria</taxon>
        <taxon>Bacillati</taxon>
        <taxon>Actinomycetota</taxon>
        <taxon>Actinomycetes</taxon>
        <taxon>Pseudonocardiales</taxon>
        <taxon>Pseudonocardiaceae</taxon>
        <taxon>Amycolatopsis</taxon>
    </lineage>
</organism>
<feature type="compositionally biased region" description="Basic and acidic residues" evidence="2">
    <location>
        <begin position="129"/>
        <end position="142"/>
    </location>
</feature>
<reference evidence="3 4" key="1">
    <citation type="submission" date="2019-02" db="EMBL/GenBank/DDBJ databases">
        <title>Draft genome sequence of Amycolatopsis sp. 8-3EHSu isolated from roots of Suaeda maritima.</title>
        <authorList>
            <person name="Duangmal K."/>
            <person name="Chantavorakit T."/>
        </authorList>
    </citation>
    <scope>NUCLEOTIDE SEQUENCE [LARGE SCALE GENOMIC DNA]</scope>
    <source>
        <strain evidence="3 4">8-3EHSu</strain>
    </source>
</reference>
<accession>A0A4Q7J932</accession>
<dbReference type="SUPFAM" id="SSF82607">
    <property type="entry name" value="YbaB-like"/>
    <property type="match status" value="1"/>
</dbReference>
<evidence type="ECO:0000256" key="2">
    <source>
        <dbReference type="SAM" id="MobiDB-lite"/>
    </source>
</evidence>
<protein>
    <submittedName>
        <fullName evidence="3">YbaB/EbfC family DNA-binding protein</fullName>
    </submittedName>
</protein>
<comment type="caution">
    <text evidence="3">The sequence shown here is derived from an EMBL/GenBank/DDBJ whole genome shotgun (WGS) entry which is preliminary data.</text>
</comment>
<feature type="coiled-coil region" evidence="1">
    <location>
        <begin position="8"/>
        <end position="35"/>
    </location>
</feature>